<dbReference type="Gene3D" id="3.40.50.300">
    <property type="entry name" value="P-loop containing nucleotide triphosphate hydrolases"/>
    <property type="match status" value="1"/>
</dbReference>
<accession>A0A1E7F5F0</accession>
<dbReference type="KEGG" id="fcy:FRACYDRAFT_241713"/>
<gene>
    <name evidence="1" type="ORF">FRACYDRAFT_241713</name>
</gene>
<dbReference type="EMBL" id="KV784361">
    <property type="protein sequence ID" value="OEU13377.1"/>
    <property type="molecule type" value="Genomic_DNA"/>
</dbReference>
<reference evidence="1 2" key="1">
    <citation type="submission" date="2016-09" db="EMBL/GenBank/DDBJ databases">
        <title>Extensive genetic diversity and differential bi-allelic expression allows diatom success in the polar Southern Ocean.</title>
        <authorList>
            <consortium name="DOE Joint Genome Institute"/>
            <person name="Mock T."/>
            <person name="Otillar R.P."/>
            <person name="Strauss J."/>
            <person name="Dupont C."/>
            <person name="Frickenhaus S."/>
            <person name="Maumus F."/>
            <person name="Mcmullan M."/>
            <person name="Sanges R."/>
            <person name="Schmutz J."/>
            <person name="Toseland A."/>
            <person name="Valas R."/>
            <person name="Veluchamy A."/>
            <person name="Ward B.J."/>
            <person name="Allen A."/>
            <person name="Barry K."/>
            <person name="Falciatore A."/>
            <person name="Ferrante M."/>
            <person name="Fortunato A.E."/>
            <person name="Gloeckner G."/>
            <person name="Gruber A."/>
            <person name="Hipkin R."/>
            <person name="Janech M."/>
            <person name="Kroth P."/>
            <person name="Leese F."/>
            <person name="Lindquist E."/>
            <person name="Lyon B.R."/>
            <person name="Martin J."/>
            <person name="Mayer C."/>
            <person name="Parker M."/>
            <person name="Quesneville H."/>
            <person name="Raymond J."/>
            <person name="Uhlig C."/>
            <person name="Valentin K.U."/>
            <person name="Worden A.Z."/>
            <person name="Armbrust E.V."/>
            <person name="Bowler C."/>
            <person name="Green B."/>
            <person name="Moulton V."/>
            <person name="Van Oosterhout C."/>
            <person name="Grigoriev I."/>
        </authorList>
    </citation>
    <scope>NUCLEOTIDE SEQUENCE [LARGE SCALE GENOMIC DNA]</scope>
    <source>
        <strain evidence="1 2">CCMP1102</strain>
    </source>
</reference>
<evidence type="ECO:0000313" key="2">
    <source>
        <dbReference type="Proteomes" id="UP000095751"/>
    </source>
</evidence>
<dbReference type="InterPro" id="IPR027417">
    <property type="entry name" value="P-loop_NTPase"/>
</dbReference>
<proteinExistence type="predicted"/>
<name>A0A1E7F5F0_9STRA</name>
<dbReference type="AlphaFoldDB" id="A0A1E7F5F0"/>
<evidence type="ECO:0000313" key="1">
    <source>
        <dbReference type="EMBL" id="OEU13377.1"/>
    </source>
</evidence>
<dbReference type="SUPFAM" id="SSF52540">
    <property type="entry name" value="P-loop containing nucleoside triphosphate hydrolases"/>
    <property type="match status" value="1"/>
</dbReference>
<protein>
    <recommendedName>
        <fullName evidence="3">P-loop containing nucleoside triphosphate hydrolase protein</fullName>
    </recommendedName>
</protein>
<dbReference type="InParanoid" id="A0A1E7F5F0"/>
<organism evidence="1 2">
    <name type="scientific">Fragilariopsis cylindrus CCMP1102</name>
    <dbReference type="NCBI Taxonomy" id="635003"/>
    <lineage>
        <taxon>Eukaryota</taxon>
        <taxon>Sar</taxon>
        <taxon>Stramenopiles</taxon>
        <taxon>Ochrophyta</taxon>
        <taxon>Bacillariophyta</taxon>
        <taxon>Bacillariophyceae</taxon>
        <taxon>Bacillariophycidae</taxon>
        <taxon>Bacillariales</taxon>
        <taxon>Bacillariaceae</taxon>
        <taxon>Fragilariopsis</taxon>
    </lineage>
</organism>
<keyword evidence="2" id="KW-1185">Reference proteome</keyword>
<evidence type="ECO:0008006" key="3">
    <source>
        <dbReference type="Google" id="ProtNLM"/>
    </source>
</evidence>
<sequence length="410" mass="47709">MLHKNNNTKPYFILHIGPPKTATTFLQCNLQMLSKELATDDSYYYVGKNCPGSEFYKLNSKIENNETGIPGHYLMMGLNDAKTHNRGYEKLKSRMDYHLSMGNNIIYSNEAFANHLVDQNITWNCLQSMFTGWNVRVVIGYRHYFDWIRSFYYQNNKQNNKLDKKWPNQKNGKAHPSFLEFLEYHLQRNEAGDLSVDGGHKNNAWGHHLTLSAYKKFSSHFDDIQILNLHEDKEDVVTQFVCRMIPNAQKTCNMLRTSTVDHNKKDEKLHNLSKRPSQSFDAHRITEAAFTLGYVTSSSPKDVIVELVKKRIIETGIKNTDHSKFFVCPSSSLQARFLNVSILYENDMLTINNPNMSVKMYDNAKDEHISLYQKTDAERRFCEINAELVLKDQGWIEFMTKIEKDTIKNN</sequence>
<dbReference type="Proteomes" id="UP000095751">
    <property type="component" value="Unassembled WGS sequence"/>
</dbReference>
<dbReference type="OrthoDB" id="49553at2759"/>